<dbReference type="AlphaFoldDB" id="M7BF07"/>
<dbReference type="InterPro" id="IPR000483">
    <property type="entry name" value="Cys-rich_flank_reg_C"/>
</dbReference>
<gene>
    <name evidence="5" type="ORF">UY3_06296</name>
</gene>
<accession>M7BF07</accession>
<dbReference type="EMBL" id="KB524804">
    <property type="protein sequence ID" value="EMP36531.1"/>
    <property type="molecule type" value="Genomic_DNA"/>
</dbReference>
<dbReference type="Gene3D" id="3.80.10.10">
    <property type="entry name" value="Ribonuclease Inhibitor"/>
    <property type="match status" value="1"/>
</dbReference>
<evidence type="ECO:0000256" key="3">
    <source>
        <dbReference type="SAM" id="Phobius"/>
    </source>
</evidence>
<name>M7BF07_CHEMY</name>
<evidence type="ECO:0000313" key="5">
    <source>
        <dbReference type="EMBL" id="EMP36531.1"/>
    </source>
</evidence>
<keyword evidence="6" id="KW-1185">Reference proteome</keyword>
<feature type="domain" description="LRRCT" evidence="4">
    <location>
        <begin position="16"/>
        <end position="65"/>
    </location>
</feature>
<evidence type="ECO:0000256" key="2">
    <source>
        <dbReference type="ARBA" id="ARBA00022729"/>
    </source>
</evidence>
<keyword evidence="2" id="KW-0732">Signal</keyword>
<organism evidence="5 6">
    <name type="scientific">Chelonia mydas</name>
    <name type="common">Green sea-turtle</name>
    <name type="synonym">Chelonia agassizi</name>
    <dbReference type="NCBI Taxonomy" id="8469"/>
    <lineage>
        <taxon>Eukaryota</taxon>
        <taxon>Metazoa</taxon>
        <taxon>Chordata</taxon>
        <taxon>Craniata</taxon>
        <taxon>Vertebrata</taxon>
        <taxon>Euteleostomi</taxon>
        <taxon>Archelosauria</taxon>
        <taxon>Testudinata</taxon>
        <taxon>Testudines</taxon>
        <taxon>Cryptodira</taxon>
        <taxon>Durocryptodira</taxon>
        <taxon>Americhelydia</taxon>
        <taxon>Chelonioidea</taxon>
        <taxon>Cheloniidae</taxon>
        <taxon>Chelonia</taxon>
    </lineage>
</organism>
<dbReference type="eggNOG" id="KOG4641">
    <property type="taxonomic scope" value="Eukaryota"/>
</dbReference>
<evidence type="ECO:0000256" key="1">
    <source>
        <dbReference type="ARBA" id="ARBA00022614"/>
    </source>
</evidence>
<dbReference type="InterPro" id="IPR032675">
    <property type="entry name" value="LRR_dom_sf"/>
</dbReference>
<dbReference type="SUPFAM" id="SSF52058">
    <property type="entry name" value="L domain-like"/>
    <property type="match status" value="1"/>
</dbReference>
<protein>
    <recommendedName>
        <fullName evidence="4">LRRCT domain-containing protein</fullName>
    </recommendedName>
</protein>
<keyword evidence="3" id="KW-0472">Membrane</keyword>
<proteinExistence type="predicted"/>
<evidence type="ECO:0000313" key="6">
    <source>
        <dbReference type="Proteomes" id="UP000031443"/>
    </source>
</evidence>
<dbReference type="Proteomes" id="UP000031443">
    <property type="component" value="Unassembled WGS sequence"/>
</dbReference>
<keyword evidence="1" id="KW-0433">Leucine-rich repeat</keyword>
<keyword evidence="3" id="KW-1133">Transmembrane helix</keyword>
<keyword evidence="3" id="KW-0812">Transmembrane</keyword>
<feature type="transmembrane region" description="Helical" evidence="3">
    <location>
        <begin position="66"/>
        <end position="89"/>
    </location>
</feature>
<evidence type="ECO:0000259" key="4">
    <source>
        <dbReference type="SMART" id="SM00082"/>
    </source>
</evidence>
<dbReference type="SMART" id="SM00082">
    <property type="entry name" value="LRRCT"/>
    <property type="match status" value="1"/>
</dbReference>
<reference evidence="6" key="1">
    <citation type="journal article" date="2013" name="Nat. Genet.">
        <title>The draft genomes of soft-shell turtle and green sea turtle yield insights into the development and evolution of the turtle-specific body plan.</title>
        <authorList>
            <person name="Wang Z."/>
            <person name="Pascual-Anaya J."/>
            <person name="Zadissa A."/>
            <person name="Li W."/>
            <person name="Niimura Y."/>
            <person name="Huang Z."/>
            <person name="Li C."/>
            <person name="White S."/>
            <person name="Xiong Z."/>
            <person name="Fang D."/>
            <person name="Wang B."/>
            <person name="Ming Y."/>
            <person name="Chen Y."/>
            <person name="Zheng Y."/>
            <person name="Kuraku S."/>
            <person name="Pignatelli M."/>
            <person name="Herrero J."/>
            <person name="Beal K."/>
            <person name="Nozawa M."/>
            <person name="Li Q."/>
            <person name="Wang J."/>
            <person name="Zhang H."/>
            <person name="Yu L."/>
            <person name="Shigenobu S."/>
            <person name="Wang J."/>
            <person name="Liu J."/>
            <person name="Flicek P."/>
            <person name="Searle S."/>
            <person name="Wang J."/>
            <person name="Kuratani S."/>
            <person name="Yin Y."/>
            <person name="Aken B."/>
            <person name="Zhang G."/>
            <person name="Irie N."/>
        </authorList>
    </citation>
    <scope>NUCLEOTIDE SEQUENCE [LARGE SCALE GENOMIC DNA]</scope>
</reference>
<sequence length="100" mass="10944">MLTNLSGQSIINLSYNPLECTCSNIGLITWYKQNMDKIEDPEGTVCCEPKSLAGAKLSTVTLSCGISVAGIVCAVLVLILLVAVILVWITRFLKRHYEQL</sequence>
<dbReference type="STRING" id="8469.M7BF07"/>